<dbReference type="Proteomes" id="UP000182652">
    <property type="component" value="Unassembled WGS sequence"/>
</dbReference>
<organism evidence="5 6">
    <name type="scientific">Arthrobacter woluwensis</name>
    <dbReference type="NCBI Taxonomy" id="156980"/>
    <lineage>
        <taxon>Bacteria</taxon>
        <taxon>Bacillati</taxon>
        <taxon>Actinomycetota</taxon>
        <taxon>Actinomycetes</taxon>
        <taxon>Micrococcales</taxon>
        <taxon>Micrococcaceae</taxon>
        <taxon>Arthrobacter</taxon>
    </lineage>
</organism>
<evidence type="ECO:0000313" key="5">
    <source>
        <dbReference type="EMBL" id="SEB89056.1"/>
    </source>
</evidence>
<keyword evidence="2" id="KW-0812">Transmembrane</keyword>
<evidence type="ECO:0000256" key="3">
    <source>
        <dbReference type="ARBA" id="ARBA00022989"/>
    </source>
</evidence>
<name>A0A1H4N174_9MICC</name>
<dbReference type="STRING" id="156980.SAMN04489745_1522"/>
<sequence length="153" mass="15758">MSVVRFLARPLLASSFIADGIHKIKKAQDPTVRPAVLARRVADTLPVELGDAFLNRAAGGAQLGAGALFALGKLPRLAALVLAASAACTTALEYRAADATTKEGRAARRSQLLKNLSLNGAALLAVVDTAGKPSLVWRVQHRPEGGAGAAKGD</sequence>
<evidence type="ECO:0000256" key="1">
    <source>
        <dbReference type="ARBA" id="ARBA00004141"/>
    </source>
</evidence>
<dbReference type="EMBL" id="FNSN01000003">
    <property type="protein sequence ID" value="SEB89056.1"/>
    <property type="molecule type" value="Genomic_DNA"/>
</dbReference>
<comment type="subcellular location">
    <subcellularLocation>
        <location evidence="1">Membrane</location>
        <topology evidence="1">Multi-pass membrane protein</topology>
    </subcellularLocation>
</comment>
<keyword evidence="6" id="KW-1185">Reference proteome</keyword>
<dbReference type="GO" id="GO:0016020">
    <property type="term" value="C:membrane"/>
    <property type="evidence" value="ECO:0007669"/>
    <property type="project" value="UniProtKB-SubCell"/>
</dbReference>
<protein>
    <submittedName>
        <fullName evidence="5">Uncharacterized membrane protein YphA, DoxX/SURF4 family</fullName>
    </submittedName>
</protein>
<dbReference type="AlphaFoldDB" id="A0A1H4N174"/>
<keyword evidence="4" id="KW-0472">Membrane</keyword>
<evidence type="ECO:0000256" key="4">
    <source>
        <dbReference type="ARBA" id="ARBA00023136"/>
    </source>
</evidence>
<evidence type="ECO:0000313" key="6">
    <source>
        <dbReference type="Proteomes" id="UP000182652"/>
    </source>
</evidence>
<proteinExistence type="predicted"/>
<accession>A0A1H4N174</accession>
<dbReference type="RefSeq" id="WP_169795495.1">
    <property type="nucleotide sequence ID" value="NZ_FNSN01000003.1"/>
</dbReference>
<dbReference type="InterPro" id="IPR032808">
    <property type="entry name" value="DoxX"/>
</dbReference>
<gene>
    <name evidence="5" type="ORF">SAMN04489745_1522</name>
</gene>
<reference evidence="5 6" key="1">
    <citation type="submission" date="2016-10" db="EMBL/GenBank/DDBJ databases">
        <authorList>
            <person name="de Groot N.N."/>
        </authorList>
    </citation>
    <scope>NUCLEOTIDE SEQUENCE [LARGE SCALE GENOMIC DNA]</scope>
    <source>
        <strain evidence="5 6">DSM 10495</strain>
    </source>
</reference>
<dbReference type="Pfam" id="PF07681">
    <property type="entry name" value="DoxX"/>
    <property type="match status" value="1"/>
</dbReference>
<keyword evidence="3" id="KW-1133">Transmembrane helix</keyword>
<evidence type="ECO:0000256" key="2">
    <source>
        <dbReference type="ARBA" id="ARBA00022692"/>
    </source>
</evidence>